<organism evidence="7 8">
    <name type="scientific">Ramazzottius varieornatus</name>
    <name type="common">Water bear</name>
    <name type="synonym">Tardigrade</name>
    <dbReference type="NCBI Taxonomy" id="947166"/>
    <lineage>
        <taxon>Eukaryota</taxon>
        <taxon>Metazoa</taxon>
        <taxon>Ecdysozoa</taxon>
        <taxon>Tardigrada</taxon>
        <taxon>Eutardigrada</taxon>
        <taxon>Parachela</taxon>
        <taxon>Hypsibioidea</taxon>
        <taxon>Ramazzottiidae</taxon>
        <taxon>Ramazzottius</taxon>
    </lineage>
</organism>
<evidence type="ECO:0000256" key="6">
    <source>
        <dbReference type="SAM" id="Phobius"/>
    </source>
</evidence>
<dbReference type="GO" id="GO:0016020">
    <property type="term" value="C:membrane"/>
    <property type="evidence" value="ECO:0007669"/>
    <property type="project" value="UniProtKB-SubCell"/>
</dbReference>
<reference evidence="7 8" key="1">
    <citation type="journal article" date="2016" name="Nat. Commun.">
        <title>Extremotolerant tardigrade genome and improved radiotolerance of human cultured cells by tardigrade-unique protein.</title>
        <authorList>
            <person name="Hashimoto T."/>
            <person name="Horikawa D.D."/>
            <person name="Saito Y."/>
            <person name="Kuwahara H."/>
            <person name="Kozuka-Hata H."/>
            <person name="Shin-I T."/>
            <person name="Minakuchi Y."/>
            <person name="Ohishi K."/>
            <person name="Motoyama A."/>
            <person name="Aizu T."/>
            <person name="Enomoto A."/>
            <person name="Kondo K."/>
            <person name="Tanaka S."/>
            <person name="Hara Y."/>
            <person name="Koshikawa S."/>
            <person name="Sagara H."/>
            <person name="Miura T."/>
            <person name="Yokobori S."/>
            <person name="Miyagawa K."/>
            <person name="Suzuki Y."/>
            <person name="Kubo T."/>
            <person name="Oyama M."/>
            <person name="Kohara Y."/>
            <person name="Fujiyama A."/>
            <person name="Arakawa K."/>
            <person name="Katayama T."/>
            <person name="Toyoda A."/>
            <person name="Kunieda T."/>
        </authorList>
    </citation>
    <scope>NUCLEOTIDE SEQUENCE [LARGE SCALE GENOMIC DNA]</scope>
    <source>
        <strain evidence="7 8">YOKOZUNA-1</strain>
    </source>
</reference>
<feature type="transmembrane region" description="Helical" evidence="6">
    <location>
        <begin position="87"/>
        <end position="108"/>
    </location>
</feature>
<evidence type="ECO:0000313" key="8">
    <source>
        <dbReference type="Proteomes" id="UP000186922"/>
    </source>
</evidence>
<dbReference type="EMBL" id="BDGG01000009">
    <property type="protein sequence ID" value="GAV03521.1"/>
    <property type="molecule type" value="Genomic_DNA"/>
</dbReference>
<dbReference type="Proteomes" id="UP000186922">
    <property type="component" value="Unassembled WGS sequence"/>
</dbReference>
<sequence>MPPSPVTTLAICSRAACRQLCSSLRPSLSRHVPSQRALATSTQKCYQELSPMQKRILVWTKKYPSVDKIPEEVPEAVMSKAVDKFRWKVAVILMVLTVLGSFGMIVSGKRAAARGESMTKRGLEWHEQLRPGSTSRD</sequence>
<evidence type="ECO:0000313" key="7">
    <source>
        <dbReference type="EMBL" id="GAV03521.1"/>
    </source>
</evidence>
<evidence type="ECO:0000256" key="4">
    <source>
        <dbReference type="ARBA" id="ARBA00022989"/>
    </source>
</evidence>
<comment type="subcellular location">
    <subcellularLocation>
        <location evidence="1">Membrane</location>
        <topology evidence="1">Single-pass membrane protein</topology>
    </subcellularLocation>
</comment>
<name>A0A1D1VRC5_RAMVA</name>
<accession>A0A1D1VRC5</accession>
<dbReference type="PANTHER" id="PTHR13674:SF5">
    <property type="entry name" value="UPF0389 PROTEIN CG9231"/>
    <property type="match status" value="1"/>
</dbReference>
<dbReference type="Pfam" id="PF06388">
    <property type="entry name" value="DUF1075"/>
    <property type="match status" value="1"/>
</dbReference>
<dbReference type="InterPro" id="IPR009432">
    <property type="entry name" value="DUF1075"/>
</dbReference>
<proteinExistence type="inferred from homology"/>
<evidence type="ECO:0000256" key="3">
    <source>
        <dbReference type="ARBA" id="ARBA00022692"/>
    </source>
</evidence>
<comment type="caution">
    <text evidence="7">The sequence shown here is derived from an EMBL/GenBank/DDBJ whole genome shotgun (WGS) entry which is preliminary data.</text>
</comment>
<protein>
    <submittedName>
        <fullName evidence="7">Uncharacterized protein</fullName>
    </submittedName>
</protein>
<keyword evidence="8" id="KW-1185">Reference proteome</keyword>
<evidence type="ECO:0000256" key="2">
    <source>
        <dbReference type="ARBA" id="ARBA00007363"/>
    </source>
</evidence>
<evidence type="ECO:0000256" key="5">
    <source>
        <dbReference type="ARBA" id="ARBA00023136"/>
    </source>
</evidence>
<gene>
    <name evidence="7" type="primary">RvY_13930-1</name>
    <name evidence="7" type="synonym">RvY_13930.1</name>
    <name evidence="7" type="ORF">RvY_13930</name>
</gene>
<evidence type="ECO:0000256" key="1">
    <source>
        <dbReference type="ARBA" id="ARBA00004167"/>
    </source>
</evidence>
<dbReference type="STRING" id="947166.A0A1D1VRC5"/>
<dbReference type="PANTHER" id="PTHR13674">
    <property type="entry name" value="GROWTH AND TRANSFORMATION-DEPENDENT PROTEIN"/>
    <property type="match status" value="1"/>
</dbReference>
<keyword evidence="4 6" id="KW-1133">Transmembrane helix</keyword>
<keyword evidence="3 6" id="KW-0812">Transmembrane</keyword>
<dbReference type="OrthoDB" id="8193498at2759"/>
<keyword evidence="5 6" id="KW-0472">Membrane</keyword>
<comment type="similarity">
    <text evidence="2">Belongs to the UPF0389 family.</text>
</comment>
<dbReference type="AlphaFoldDB" id="A0A1D1VRC5"/>